<keyword evidence="2" id="KW-0732">Signal</keyword>
<organism evidence="3 4">
    <name type="scientific">Methylobacterium frigidaeris</name>
    <dbReference type="NCBI Taxonomy" id="2038277"/>
    <lineage>
        <taxon>Bacteria</taxon>
        <taxon>Pseudomonadati</taxon>
        <taxon>Pseudomonadota</taxon>
        <taxon>Alphaproteobacteria</taxon>
        <taxon>Hyphomicrobiales</taxon>
        <taxon>Methylobacteriaceae</taxon>
        <taxon>Methylobacterium</taxon>
    </lineage>
</organism>
<keyword evidence="4" id="KW-1185">Reference proteome</keyword>
<reference evidence="3" key="2">
    <citation type="submission" date="2021-08" db="EMBL/GenBank/DDBJ databases">
        <authorList>
            <person name="Tani A."/>
            <person name="Ola A."/>
            <person name="Ogura Y."/>
            <person name="Katsura K."/>
            <person name="Hayashi T."/>
        </authorList>
    </citation>
    <scope>NUCLEOTIDE SEQUENCE</scope>
    <source>
        <strain evidence="3">JCM 32048</strain>
    </source>
</reference>
<feature type="signal peptide" evidence="2">
    <location>
        <begin position="1"/>
        <end position="23"/>
    </location>
</feature>
<evidence type="ECO:0008006" key="5">
    <source>
        <dbReference type="Google" id="ProtNLM"/>
    </source>
</evidence>
<gene>
    <name evidence="3" type="ORF">MPEAHAMD_5821</name>
</gene>
<dbReference type="RefSeq" id="WP_238193019.1">
    <property type="nucleotide sequence ID" value="NZ_BPQJ01000044.1"/>
</dbReference>
<evidence type="ECO:0000256" key="1">
    <source>
        <dbReference type="SAM" id="MobiDB-lite"/>
    </source>
</evidence>
<name>A0AA37HGI2_9HYPH</name>
<protein>
    <recommendedName>
        <fullName evidence="5">Exopolysaccharide production protein YjbE</fullName>
    </recommendedName>
</protein>
<dbReference type="EMBL" id="BPQJ01000044">
    <property type="protein sequence ID" value="GJD65626.1"/>
    <property type="molecule type" value="Genomic_DNA"/>
</dbReference>
<feature type="compositionally biased region" description="Polar residues" evidence="1">
    <location>
        <begin position="24"/>
        <end position="53"/>
    </location>
</feature>
<feature type="region of interest" description="Disordered" evidence="1">
    <location>
        <begin position="24"/>
        <end position="143"/>
    </location>
</feature>
<comment type="caution">
    <text evidence="3">The sequence shown here is derived from an EMBL/GenBank/DDBJ whole genome shotgun (WGS) entry which is preliminary data.</text>
</comment>
<evidence type="ECO:0000313" key="4">
    <source>
        <dbReference type="Proteomes" id="UP001055286"/>
    </source>
</evidence>
<reference evidence="3" key="1">
    <citation type="journal article" date="2016" name="Front. Microbiol.">
        <title>Genome Sequence of the Piezophilic, Mesophilic Sulfate-Reducing Bacterium Desulfovibrio indicus J2T.</title>
        <authorList>
            <person name="Cao J."/>
            <person name="Maignien L."/>
            <person name="Shao Z."/>
            <person name="Alain K."/>
            <person name="Jebbar M."/>
        </authorList>
    </citation>
    <scope>NUCLEOTIDE SEQUENCE</scope>
    <source>
        <strain evidence="3">JCM 32048</strain>
    </source>
</reference>
<evidence type="ECO:0000313" key="3">
    <source>
        <dbReference type="EMBL" id="GJD65626.1"/>
    </source>
</evidence>
<accession>A0AA37HGI2</accession>
<proteinExistence type="predicted"/>
<dbReference type="AlphaFoldDB" id="A0AA37HGI2"/>
<dbReference type="Proteomes" id="UP001055286">
    <property type="component" value="Unassembled WGS sequence"/>
</dbReference>
<feature type="compositionally biased region" description="Polar residues" evidence="1">
    <location>
        <begin position="128"/>
        <end position="137"/>
    </location>
</feature>
<feature type="chain" id="PRO_5041276205" description="Exopolysaccharide production protein YjbE" evidence="2">
    <location>
        <begin position="24"/>
        <end position="143"/>
    </location>
</feature>
<sequence length="143" mass="14376">MRTASSLFGAATILVLTASSTLAGPCATANTSSSNADRSTKNLADGQQPSSPKTVGAMNYVAASRATSPADVTLQAEGKPTMAQQGQQASQGQRATNDSSSNSDRSTKNVAGGQQPDSPKTVGAMNNVGANQISGRQDPNDGC</sequence>
<feature type="compositionally biased region" description="Low complexity" evidence="1">
    <location>
        <begin position="83"/>
        <end position="104"/>
    </location>
</feature>
<evidence type="ECO:0000256" key="2">
    <source>
        <dbReference type="SAM" id="SignalP"/>
    </source>
</evidence>